<name>A0ABR9LNR4_9ACTN</name>
<gene>
    <name evidence="7" type="ORF">H4W80_000542</name>
</gene>
<keyword evidence="2" id="KW-0210">Decarboxylase</keyword>
<dbReference type="Proteomes" id="UP000633509">
    <property type="component" value="Unassembled WGS sequence"/>
</dbReference>
<dbReference type="CDD" id="cd06839">
    <property type="entry name" value="PLPDE_III_Btrk_like"/>
    <property type="match status" value="1"/>
</dbReference>
<keyword evidence="5 7" id="KW-0456">Lyase</keyword>
<dbReference type="InterPro" id="IPR002986">
    <property type="entry name" value="DAP_deCOOHase_LysA"/>
</dbReference>
<evidence type="ECO:0000313" key="7">
    <source>
        <dbReference type="EMBL" id="MBE1582284.1"/>
    </source>
</evidence>
<dbReference type="RefSeq" id="WP_192783587.1">
    <property type="nucleotide sequence ID" value="NZ_JADBEK010000001.1"/>
</dbReference>
<protein>
    <submittedName>
        <fullName evidence="7">Diaminopimelate decarboxylase</fullName>
        <ecNumber evidence="7">4.1.1.20</ecNumber>
    </submittedName>
</protein>
<dbReference type="InterPro" id="IPR029066">
    <property type="entry name" value="PLP-binding_barrel"/>
</dbReference>
<dbReference type="SUPFAM" id="SSF50621">
    <property type="entry name" value="Alanine racemase C-terminal domain-like"/>
    <property type="match status" value="1"/>
</dbReference>
<dbReference type="PRINTS" id="PR01179">
    <property type="entry name" value="ODADCRBXLASE"/>
</dbReference>
<evidence type="ECO:0000256" key="3">
    <source>
        <dbReference type="ARBA" id="ARBA00022898"/>
    </source>
</evidence>
<dbReference type="Pfam" id="PF02784">
    <property type="entry name" value="Orn_Arg_deC_N"/>
    <property type="match status" value="1"/>
</dbReference>
<reference evidence="7 8" key="1">
    <citation type="submission" date="2020-10" db="EMBL/GenBank/DDBJ databases">
        <title>Sequencing the genomes of 1000 actinobacteria strains.</title>
        <authorList>
            <person name="Klenk H.-P."/>
        </authorList>
    </citation>
    <scope>NUCLEOTIDE SEQUENCE [LARGE SCALE GENOMIC DNA]</scope>
    <source>
        <strain evidence="7 8">DSM 43173</strain>
    </source>
</reference>
<keyword evidence="8" id="KW-1185">Reference proteome</keyword>
<dbReference type="InterPro" id="IPR022657">
    <property type="entry name" value="De-COase2_CS"/>
</dbReference>
<dbReference type="Gene3D" id="2.40.37.10">
    <property type="entry name" value="Lyase, Ornithine Decarboxylase, Chain A, domain 1"/>
    <property type="match status" value="1"/>
</dbReference>
<feature type="domain" description="Orn/DAP/Arg decarboxylase 2 N-terminal" evidence="6">
    <location>
        <begin position="25"/>
        <end position="272"/>
    </location>
</feature>
<keyword evidence="4" id="KW-0028">Amino-acid biosynthesis</keyword>
<dbReference type="GO" id="GO:0008836">
    <property type="term" value="F:diaminopimelate decarboxylase activity"/>
    <property type="evidence" value="ECO:0007669"/>
    <property type="project" value="UniProtKB-EC"/>
</dbReference>
<accession>A0ABR9LNR4</accession>
<comment type="cofactor">
    <cofactor evidence="1">
        <name>pyridoxal 5'-phosphate</name>
        <dbReference type="ChEBI" id="CHEBI:597326"/>
    </cofactor>
</comment>
<keyword evidence="4" id="KW-0457">Lysine biosynthesis</keyword>
<dbReference type="InterPro" id="IPR009006">
    <property type="entry name" value="Ala_racemase/Decarboxylase_C"/>
</dbReference>
<dbReference type="InterPro" id="IPR022644">
    <property type="entry name" value="De-COase2_N"/>
</dbReference>
<dbReference type="PRINTS" id="PR01181">
    <property type="entry name" value="DAPDCRBXLASE"/>
</dbReference>
<dbReference type="InterPro" id="IPR000183">
    <property type="entry name" value="Orn/DAP/Arg_de-COase"/>
</dbReference>
<sequence>MEIPYHDLVLEFGTPTYVYEGSRMTRTLAHVRNVLHPRLEVFYSLKANPNISVFALLHANGARAEVSSLGELRTVLAAGAVPEDIIFLGPGKSDDELAACISANIYAIVCEAFDELDRIERLAGERGVRQRVLLRINPASSAPGARLAMGGKPRQFGIDEKALLAEPGLANRFRHADLAGVQVYCGSRILDWQAIAANTRYALDLAEEVAAATGIRLDAVDIGGGFGVPYFEGEHALDLDALAEVMNPAIERFARNHPDTRMILEMGRFLVAAAGVYLVRVRSVKESHGQSFVITDGGTHHHLPAVGIGSIARRNFPIRLLEDAAGPDEVCQVAGLLCTPNDLLGRNVLLPKPRIGDVLGIFQSGAYGLSASPGLFISHGFPAEVLVHEGRSYLVRERDDPDDLLRKQRHHNFQ</sequence>
<evidence type="ECO:0000256" key="5">
    <source>
        <dbReference type="ARBA" id="ARBA00023239"/>
    </source>
</evidence>
<dbReference type="Gene3D" id="3.20.20.10">
    <property type="entry name" value="Alanine racemase"/>
    <property type="match status" value="1"/>
</dbReference>
<dbReference type="EC" id="4.1.1.20" evidence="7"/>
<evidence type="ECO:0000256" key="4">
    <source>
        <dbReference type="ARBA" id="ARBA00023154"/>
    </source>
</evidence>
<keyword evidence="3" id="KW-0663">Pyridoxal phosphate</keyword>
<dbReference type="PANTHER" id="PTHR43727">
    <property type="entry name" value="DIAMINOPIMELATE DECARBOXYLASE"/>
    <property type="match status" value="1"/>
</dbReference>
<dbReference type="SUPFAM" id="SSF51419">
    <property type="entry name" value="PLP-binding barrel"/>
    <property type="match status" value="1"/>
</dbReference>
<organism evidence="7 8">
    <name type="scientific">Nonomuraea angiospora</name>
    <dbReference type="NCBI Taxonomy" id="46172"/>
    <lineage>
        <taxon>Bacteria</taxon>
        <taxon>Bacillati</taxon>
        <taxon>Actinomycetota</taxon>
        <taxon>Actinomycetes</taxon>
        <taxon>Streptosporangiales</taxon>
        <taxon>Streptosporangiaceae</taxon>
        <taxon>Nonomuraea</taxon>
    </lineage>
</organism>
<dbReference type="EMBL" id="JADBEK010000001">
    <property type="protein sequence ID" value="MBE1582284.1"/>
    <property type="molecule type" value="Genomic_DNA"/>
</dbReference>
<evidence type="ECO:0000256" key="2">
    <source>
        <dbReference type="ARBA" id="ARBA00022793"/>
    </source>
</evidence>
<comment type="caution">
    <text evidence="7">The sequence shown here is derived from an EMBL/GenBank/DDBJ whole genome shotgun (WGS) entry which is preliminary data.</text>
</comment>
<evidence type="ECO:0000256" key="1">
    <source>
        <dbReference type="ARBA" id="ARBA00001933"/>
    </source>
</evidence>
<evidence type="ECO:0000313" key="8">
    <source>
        <dbReference type="Proteomes" id="UP000633509"/>
    </source>
</evidence>
<dbReference type="PROSITE" id="PS00879">
    <property type="entry name" value="ODR_DC_2_2"/>
    <property type="match status" value="1"/>
</dbReference>
<proteinExistence type="predicted"/>
<evidence type="ECO:0000259" key="6">
    <source>
        <dbReference type="Pfam" id="PF02784"/>
    </source>
</evidence>
<dbReference type="PANTHER" id="PTHR43727:SF2">
    <property type="entry name" value="GROUP IV DECARBOXYLASE"/>
    <property type="match status" value="1"/>
</dbReference>